<evidence type="ECO:0000313" key="2">
    <source>
        <dbReference type="EMBL" id="WOH00091.1"/>
    </source>
</evidence>
<dbReference type="EMBL" id="CP093347">
    <property type="protein sequence ID" value="WOH00091.1"/>
    <property type="molecule type" value="Genomic_DNA"/>
</dbReference>
<reference evidence="2" key="2">
    <citation type="submission" date="2022-03" db="EMBL/GenBank/DDBJ databases">
        <title>Draft title - Genomic analysis of global carrot germplasm unveils the trajectory of domestication and the origin of high carotenoid orange carrot.</title>
        <authorList>
            <person name="Iorizzo M."/>
            <person name="Ellison S."/>
            <person name="Senalik D."/>
            <person name="Macko-Podgorni A."/>
            <person name="Grzebelus D."/>
            <person name="Bostan H."/>
            <person name="Rolling W."/>
            <person name="Curaba J."/>
            <person name="Simon P."/>
        </authorList>
    </citation>
    <scope>NUCLEOTIDE SEQUENCE</scope>
    <source>
        <tissue evidence="2">Leaf</tissue>
    </source>
</reference>
<organism evidence="2 3">
    <name type="scientific">Daucus carota subsp. sativus</name>
    <name type="common">Carrot</name>
    <dbReference type="NCBI Taxonomy" id="79200"/>
    <lineage>
        <taxon>Eukaryota</taxon>
        <taxon>Viridiplantae</taxon>
        <taxon>Streptophyta</taxon>
        <taxon>Embryophyta</taxon>
        <taxon>Tracheophyta</taxon>
        <taxon>Spermatophyta</taxon>
        <taxon>Magnoliopsida</taxon>
        <taxon>eudicotyledons</taxon>
        <taxon>Gunneridae</taxon>
        <taxon>Pentapetalae</taxon>
        <taxon>asterids</taxon>
        <taxon>campanulids</taxon>
        <taxon>Apiales</taxon>
        <taxon>Apiaceae</taxon>
        <taxon>Apioideae</taxon>
        <taxon>Scandiceae</taxon>
        <taxon>Daucinae</taxon>
        <taxon>Daucus</taxon>
        <taxon>Daucus sect. Daucus</taxon>
    </lineage>
</organism>
<dbReference type="Pfam" id="PF20167">
    <property type="entry name" value="Transposase_32"/>
    <property type="match status" value="1"/>
</dbReference>
<dbReference type="InterPro" id="IPR046796">
    <property type="entry name" value="Transposase_32_dom"/>
</dbReference>
<accession>A0AAF0X5E3</accession>
<sequence length="323" mass="35778">MSKSLLRERLVDSDLFSRIGLSQMFEDINSSALLDPLKVFYPALVREFCSNFKQLTDTMYSTTVKGVPMPLKSDLVGLIFGLSGKGVCPFTTHQPFVEDDLLPFTAQVELIVSPHFAISDSARTPISLLLFKFIHTNILPHKSGRDRVTFQDIALLSLLNSHRPFNMSLLILKHMHHCVSHDSMHFPYPALLTKIFQYFEIISVSDESVALADMFDSRVLAVNHLSVSNDDVLVFDLPSKFASDAGPSHTKPSPLPSNVYDLLGSLLAKVEANSQALASLNSKIDAFGNSVTLSAASIDDKLLYLKTLVQKFGKHVDFEFGSL</sequence>
<dbReference type="Proteomes" id="UP000077755">
    <property type="component" value="Chromosome 5"/>
</dbReference>
<gene>
    <name evidence="2" type="ORF">DCAR_0519447</name>
</gene>
<evidence type="ECO:0000259" key="1">
    <source>
        <dbReference type="Pfam" id="PF20167"/>
    </source>
</evidence>
<reference evidence="2" key="1">
    <citation type="journal article" date="2016" name="Nat. Genet.">
        <title>A high-quality carrot genome assembly provides new insights into carotenoid accumulation and asterid genome evolution.</title>
        <authorList>
            <person name="Iorizzo M."/>
            <person name="Ellison S."/>
            <person name="Senalik D."/>
            <person name="Zeng P."/>
            <person name="Satapoomin P."/>
            <person name="Huang J."/>
            <person name="Bowman M."/>
            <person name="Iovene M."/>
            <person name="Sanseverino W."/>
            <person name="Cavagnaro P."/>
            <person name="Yildiz M."/>
            <person name="Macko-Podgorni A."/>
            <person name="Moranska E."/>
            <person name="Grzebelus E."/>
            <person name="Grzebelus D."/>
            <person name="Ashrafi H."/>
            <person name="Zheng Z."/>
            <person name="Cheng S."/>
            <person name="Spooner D."/>
            <person name="Van Deynze A."/>
            <person name="Simon P."/>
        </authorList>
    </citation>
    <scope>NUCLEOTIDE SEQUENCE</scope>
    <source>
        <tissue evidence="2">Leaf</tissue>
    </source>
</reference>
<name>A0AAF0X5E3_DAUCS</name>
<keyword evidence="3" id="KW-1185">Reference proteome</keyword>
<feature type="domain" description="Putative plant transposon protein" evidence="1">
    <location>
        <begin position="34"/>
        <end position="199"/>
    </location>
</feature>
<proteinExistence type="predicted"/>
<protein>
    <recommendedName>
        <fullName evidence="1">Putative plant transposon protein domain-containing protein</fullName>
    </recommendedName>
</protein>
<evidence type="ECO:0000313" key="3">
    <source>
        <dbReference type="Proteomes" id="UP000077755"/>
    </source>
</evidence>
<dbReference type="AlphaFoldDB" id="A0AAF0X5E3"/>